<evidence type="ECO:0000256" key="2">
    <source>
        <dbReference type="ARBA" id="ARBA00022801"/>
    </source>
</evidence>
<dbReference type="Proteomes" id="UP000199308">
    <property type="component" value="Unassembled WGS sequence"/>
</dbReference>
<evidence type="ECO:0000313" key="4">
    <source>
        <dbReference type="EMBL" id="SET22236.1"/>
    </source>
</evidence>
<dbReference type="InterPro" id="IPR000801">
    <property type="entry name" value="Esterase-like"/>
</dbReference>
<dbReference type="GO" id="GO:0016788">
    <property type="term" value="F:hydrolase activity, acting on ester bonds"/>
    <property type="evidence" value="ECO:0007669"/>
    <property type="project" value="TreeGrafter"/>
</dbReference>
<sequence>MLIKSMLFLLTVMSANAYSQQNFKEVDSPYQADNTQKFEFNSKVLNRSYDIHVKLPKGYSNKENQHKHYPVLYLNDAPYTFKVALGVTHFPKMDKAIIVAIGFAHGEHGQHSRVRDLTPENDPTWRKYETGGAPQYLKFIESEVIPFVEDVYRIDSSKRILSGQSLGGSFGSWVLVTRPALFSSYILTSPSHWFKNDMIFALEASYAKDHQDLPANVFYATGAVETPEYERKPMVKGQIDFVKALRARDYPQLNMKDEIVEGTDHFSTFPVGLTKGLRWLYQDVWQVE</sequence>
<protein>
    <recommendedName>
        <fullName evidence="6">Esterase</fullName>
    </recommendedName>
</protein>
<gene>
    <name evidence="4" type="ORF">SAMN05660429_01301</name>
</gene>
<keyword evidence="3" id="KW-0732">Signal</keyword>
<dbReference type="InterPro" id="IPR029058">
    <property type="entry name" value="AB_hydrolase_fold"/>
</dbReference>
<feature type="chain" id="PRO_5011732539" description="Esterase" evidence="3">
    <location>
        <begin position="18"/>
        <end position="288"/>
    </location>
</feature>
<name>A0A1I0CSJ4_THASX</name>
<dbReference type="EMBL" id="FOHK01000005">
    <property type="protein sequence ID" value="SET22236.1"/>
    <property type="molecule type" value="Genomic_DNA"/>
</dbReference>
<feature type="signal peptide" evidence="3">
    <location>
        <begin position="1"/>
        <end position="17"/>
    </location>
</feature>
<dbReference type="STRING" id="349064.SAMN05660429_01301"/>
<dbReference type="PANTHER" id="PTHR40841">
    <property type="entry name" value="SIDEROPHORE TRIACETYLFUSARININE C ESTERASE"/>
    <property type="match status" value="1"/>
</dbReference>
<dbReference type="AlphaFoldDB" id="A0A1I0CSJ4"/>
<evidence type="ECO:0008006" key="6">
    <source>
        <dbReference type="Google" id="ProtNLM"/>
    </source>
</evidence>
<dbReference type="Pfam" id="PF00756">
    <property type="entry name" value="Esterase"/>
    <property type="match status" value="1"/>
</dbReference>
<dbReference type="SUPFAM" id="SSF53474">
    <property type="entry name" value="alpha/beta-Hydrolases"/>
    <property type="match status" value="1"/>
</dbReference>
<evidence type="ECO:0000313" key="5">
    <source>
        <dbReference type="Proteomes" id="UP000199308"/>
    </source>
</evidence>
<dbReference type="OrthoDB" id="6381520at2"/>
<accession>A0A1I0CSJ4</accession>
<reference evidence="4 5" key="1">
    <citation type="submission" date="2016-10" db="EMBL/GenBank/DDBJ databases">
        <authorList>
            <person name="de Groot N.N."/>
        </authorList>
    </citation>
    <scope>NUCLEOTIDE SEQUENCE [LARGE SCALE GENOMIC DNA]</scope>
    <source>
        <strain evidence="4 5">DSM 19706</strain>
    </source>
</reference>
<evidence type="ECO:0000256" key="3">
    <source>
        <dbReference type="SAM" id="SignalP"/>
    </source>
</evidence>
<organism evidence="4 5">
    <name type="scientific">Thalassotalea agarivorans</name>
    <name type="common">Thalassomonas agarivorans</name>
    <dbReference type="NCBI Taxonomy" id="349064"/>
    <lineage>
        <taxon>Bacteria</taxon>
        <taxon>Pseudomonadati</taxon>
        <taxon>Pseudomonadota</taxon>
        <taxon>Gammaproteobacteria</taxon>
        <taxon>Alteromonadales</taxon>
        <taxon>Colwelliaceae</taxon>
        <taxon>Thalassotalea</taxon>
    </lineage>
</organism>
<dbReference type="PANTHER" id="PTHR40841:SF2">
    <property type="entry name" value="SIDEROPHORE-DEGRADING ESTERASE (EUROFUNG)"/>
    <property type="match status" value="1"/>
</dbReference>
<dbReference type="InterPro" id="IPR052558">
    <property type="entry name" value="Siderophore_Hydrolase_D"/>
</dbReference>
<keyword evidence="2" id="KW-0378">Hydrolase</keyword>
<keyword evidence="5" id="KW-1185">Reference proteome</keyword>
<comment type="similarity">
    <text evidence="1">Belongs to the esterase D family.</text>
</comment>
<evidence type="ECO:0000256" key="1">
    <source>
        <dbReference type="ARBA" id="ARBA00005622"/>
    </source>
</evidence>
<dbReference type="Gene3D" id="3.40.50.1820">
    <property type="entry name" value="alpha/beta hydrolase"/>
    <property type="match status" value="1"/>
</dbReference>
<proteinExistence type="inferred from homology"/>